<dbReference type="GO" id="GO:0004814">
    <property type="term" value="F:arginine-tRNA ligase activity"/>
    <property type="evidence" value="ECO:0007669"/>
    <property type="project" value="UniProtKB-EC"/>
</dbReference>
<dbReference type="GO" id="GO:0032543">
    <property type="term" value="P:mitochondrial translation"/>
    <property type="evidence" value="ECO:0007669"/>
    <property type="project" value="TreeGrafter"/>
</dbReference>
<evidence type="ECO:0000256" key="9">
    <source>
        <dbReference type="ARBA" id="ARBA00039495"/>
    </source>
</evidence>
<evidence type="ECO:0000256" key="10">
    <source>
        <dbReference type="ARBA" id="ARBA00049339"/>
    </source>
</evidence>
<keyword evidence="5 12" id="KW-0067">ATP-binding</keyword>
<organism evidence="14 15">
    <name type="scientific">Dufourea novaeangliae</name>
    <name type="common">Sweat bee</name>
    <dbReference type="NCBI Taxonomy" id="178035"/>
    <lineage>
        <taxon>Eukaryota</taxon>
        <taxon>Metazoa</taxon>
        <taxon>Ecdysozoa</taxon>
        <taxon>Arthropoda</taxon>
        <taxon>Hexapoda</taxon>
        <taxon>Insecta</taxon>
        <taxon>Pterygota</taxon>
        <taxon>Neoptera</taxon>
        <taxon>Endopterygota</taxon>
        <taxon>Hymenoptera</taxon>
        <taxon>Apocrita</taxon>
        <taxon>Aculeata</taxon>
        <taxon>Apoidea</taxon>
        <taxon>Anthophila</taxon>
        <taxon>Halictidae</taxon>
        <taxon>Rophitinae</taxon>
        <taxon>Dufourea</taxon>
    </lineage>
</organism>
<dbReference type="PANTHER" id="PTHR11956">
    <property type="entry name" value="ARGINYL-TRNA SYNTHETASE"/>
    <property type="match status" value="1"/>
</dbReference>
<accession>A0A154NWP0</accession>
<evidence type="ECO:0000313" key="15">
    <source>
        <dbReference type="Proteomes" id="UP000076502"/>
    </source>
</evidence>
<dbReference type="NCBIfam" id="TIGR00456">
    <property type="entry name" value="argS"/>
    <property type="match status" value="1"/>
</dbReference>
<evidence type="ECO:0000256" key="2">
    <source>
        <dbReference type="ARBA" id="ARBA00012837"/>
    </source>
</evidence>
<dbReference type="EC" id="6.1.1.19" evidence="2"/>
<dbReference type="SUPFAM" id="SSF47323">
    <property type="entry name" value="Anticodon-binding domain of a subclass of class I aminoacyl-tRNA synthetases"/>
    <property type="match status" value="1"/>
</dbReference>
<keyword evidence="15" id="KW-1185">Reference proteome</keyword>
<evidence type="ECO:0000259" key="13">
    <source>
        <dbReference type="SMART" id="SM00836"/>
    </source>
</evidence>
<evidence type="ECO:0000256" key="1">
    <source>
        <dbReference type="ARBA" id="ARBA00005594"/>
    </source>
</evidence>
<keyword evidence="6 12" id="KW-0648">Protein biosynthesis</keyword>
<dbReference type="InterPro" id="IPR001278">
    <property type="entry name" value="Arg-tRNA-ligase"/>
</dbReference>
<evidence type="ECO:0000256" key="7">
    <source>
        <dbReference type="ARBA" id="ARBA00023146"/>
    </source>
</evidence>
<evidence type="ECO:0000256" key="12">
    <source>
        <dbReference type="RuleBase" id="RU363038"/>
    </source>
</evidence>
<dbReference type="SUPFAM" id="SSF52374">
    <property type="entry name" value="Nucleotidylyl transferase"/>
    <property type="match status" value="1"/>
</dbReference>
<protein>
    <recommendedName>
        <fullName evidence="9">Probable arginine--tRNA ligase, mitochondrial</fullName>
        <ecNumber evidence="2">6.1.1.19</ecNumber>
    </recommendedName>
    <alternativeName>
        <fullName evidence="8">Arginyl-tRNA synthetase</fullName>
    </alternativeName>
</protein>
<dbReference type="PROSITE" id="PS00178">
    <property type="entry name" value="AA_TRNA_LIGASE_I"/>
    <property type="match status" value="1"/>
</dbReference>
<dbReference type="OrthoDB" id="68056at2759"/>
<dbReference type="PANTHER" id="PTHR11956:SF11">
    <property type="entry name" value="ARGININE--TRNA LIGASE, MITOCHONDRIAL-RELATED"/>
    <property type="match status" value="1"/>
</dbReference>
<dbReference type="SMART" id="SM00836">
    <property type="entry name" value="DALR_1"/>
    <property type="match status" value="1"/>
</dbReference>
<comment type="function">
    <text evidence="11">Catalyzes the attachment of arginine to tRNA(Arg) in a two-step reaction: arginine is first activated by ATP to form Arg-AMP and then transferred to the acceptor end of tRNA(Arg).</text>
</comment>
<comment type="similarity">
    <text evidence="1 12">Belongs to the class-I aminoacyl-tRNA synthetase family.</text>
</comment>
<reference evidence="14 15" key="1">
    <citation type="submission" date="2015-07" db="EMBL/GenBank/DDBJ databases">
        <title>The genome of Dufourea novaeangliae.</title>
        <authorList>
            <person name="Pan H."/>
            <person name="Kapheim K."/>
        </authorList>
    </citation>
    <scope>NUCLEOTIDE SEQUENCE [LARGE SCALE GENOMIC DNA]</scope>
    <source>
        <strain evidence="14">0120121106</strain>
        <tissue evidence="14">Whole body</tissue>
    </source>
</reference>
<evidence type="ECO:0000313" key="14">
    <source>
        <dbReference type="EMBL" id="KZC04096.1"/>
    </source>
</evidence>
<dbReference type="InterPro" id="IPR014729">
    <property type="entry name" value="Rossmann-like_a/b/a_fold"/>
</dbReference>
<proteinExistence type="inferred from homology"/>
<dbReference type="Pfam" id="PF00750">
    <property type="entry name" value="tRNA-synt_1d"/>
    <property type="match status" value="1"/>
</dbReference>
<sequence length="515" mass="59204">MSNHYNITNELQNIIKNDLEDISDITVQNDTVCFNIPRDQYVKTILESNLSGPTPPVLLQDNKNVLVEFSSPNIAKPFHLGHLRSTIIGNCIANINSFLQNKVKRINYLGDWGTQIGFIQMGMKLTNIDSTEIQTNPIKALYKAYVTAHKLAETDSTIGDRARELFKKLELGDSSTYKDWQTFKDYTVHELTKIYKRIGVVFDEYHWESMYNASTTNHIINLMEDMHLLTLDNMNRRVIPISEKRNIPLIKSDGSTLYLCRDIAAAIDRFEKNKFDAMYYVVDSAQRDHFSNLVQILNKMNIPWADRIKHIQYGRVQGMSTRKGTAVFLEDILNEVKEIMRERQMKTHTTKVSLDETDDSSDILGVSGVIIHDLRQRRMKNYEFNWDLILNMKGDSGIKLQYTHCRLTSLEHNSGAILTTECDPSLLQEPEVDDLIILISKFDEVVLKSYEELEPCILTVYLFQLSNAISKAWKTLTIRGQPTDLGEQRLLLFHTSKLILAEGMKLLGLTPLEKM</sequence>
<dbReference type="EMBL" id="KQ434775">
    <property type="protein sequence ID" value="KZC04096.1"/>
    <property type="molecule type" value="Genomic_DNA"/>
</dbReference>
<evidence type="ECO:0000256" key="8">
    <source>
        <dbReference type="ARBA" id="ARBA00033033"/>
    </source>
</evidence>
<dbReference type="InterPro" id="IPR001412">
    <property type="entry name" value="aa-tRNA-synth_I_CS"/>
</dbReference>
<feature type="domain" description="DALR anticodon binding" evidence="13">
    <location>
        <begin position="400"/>
        <end position="515"/>
    </location>
</feature>
<dbReference type="GO" id="GO:0005524">
    <property type="term" value="F:ATP binding"/>
    <property type="evidence" value="ECO:0007669"/>
    <property type="project" value="UniProtKB-KW"/>
</dbReference>
<dbReference type="Gene3D" id="1.10.730.10">
    <property type="entry name" value="Isoleucyl-tRNA Synthetase, Domain 1"/>
    <property type="match status" value="1"/>
</dbReference>
<dbReference type="STRING" id="178035.A0A154NWP0"/>
<dbReference type="FunFam" id="3.40.50.620:FF:000058">
    <property type="entry name" value="Mitochondrial arginyl-tRNA synthetase"/>
    <property type="match status" value="1"/>
</dbReference>
<comment type="catalytic activity">
    <reaction evidence="10">
        <text>tRNA(Arg) + L-arginine + ATP = L-arginyl-tRNA(Arg) + AMP + diphosphate</text>
        <dbReference type="Rhea" id="RHEA:20301"/>
        <dbReference type="Rhea" id="RHEA-COMP:9658"/>
        <dbReference type="Rhea" id="RHEA-COMP:9673"/>
        <dbReference type="ChEBI" id="CHEBI:30616"/>
        <dbReference type="ChEBI" id="CHEBI:32682"/>
        <dbReference type="ChEBI" id="CHEBI:33019"/>
        <dbReference type="ChEBI" id="CHEBI:78442"/>
        <dbReference type="ChEBI" id="CHEBI:78513"/>
        <dbReference type="ChEBI" id="CHEBI:456215"/>
        <dbReference type="EC" id="6.1.1.19"/>
    </reaction>
</comment>
<dbReference type="GO" id="GO:0006420">
    <property type="term" value="P:arginyl-tRNA aminoacylation"/>
    <property type="evidence" value="ECO:0007669"/>
    <property type="project" value="InterPro"/>
</dbReference>
<dbReference type="FunFam" id="1.10.730.10:FF:000006">
    <property type="entry name" value="Arginyl-tRNA synthetase 2, mitochondrial"/>
    <property type="match status" value="1"/>
</dbReference>
<dbReference type="GO" id="GO:0005739">
    <property type="term" value="C:mitochondrion"/>
    <property type="evidence" value="ECO:0007669"/>
    <property type="project" value="TreeGrafter"/>
</dbReference>
<dbReference type="InterPro" id="IPR008909">
    <property type="entry name" value="DALR_anticod-bd"/>
</dbReference>
<evidence type="ECO:0000256" key="3">
    <source>
        <dbReference type="ARBA" id="ARBA00022598"/>
    </source>
</evidence>
<dbReference type="Gene3D" id="3.40.50.620">
    <property type="entry name" value="HUPs"/>
    <property type="match status" value="1"/>
</dbReference>
<dbReference type="Proteomes" id="UP000076502">
    <property type="component" value="Unassembled WGS sequence"/>
</dbReference>
<dbReference type="InterPro" id="IPR035684">
    <property type="entry name" value="ArgRS_core"/>
</dbReference>
<dbReference type="CDD" id="cd07956">
    <property type="entry name" value="Anticodon_Ia_Arg"/>
    <property type="match status" value="1"/>
</dbReference>
<dbReference type="InterPro" id="IPR009080">
    <property type="entry name" value="tRNAsynth_Ia_anticodon-bd"/>
</dbReference>
<evidence type="ECO:0000256" key="11">
    <source>
        <dbReference type="ARBA" id="ARBA00049595"/>
    </source>
</evidence>
<evidence type="ECO:0000256" key="5">
    <source>
        <dbReference type="ARBA" id="ARBA00022840"/>
    </source>
</evidence>
<dbReference type="Pfam" id="PF05746">
    <property type="entry name" value="DALR_1"/>
    <property type="match status" value="1"/>
</dbReference>
<keyword evidence="4 12" id="KW-0547">Nucleotide-binding</keyword>
<dbReference type="PRINTS" id="PR01038">
    <property type="entry name" value="TRNASYNTHARG"/>
</dbReference>
<gene>
    <name evidence="14" type="ORF">WN55_03881</name>
</gene>
<evidence type="ECO:0000256" key="6">
    <source>
        <dbReference type="ARBA" id="ARBA00022917"/>
    </source>
</evidence>
<evidence type="ECO:0000256" key="4">
    <source>
        <dbReference type="ARBA" id="ARBA00022741"/>
    </source>
</evidence>
<dbReference type="AlphaFoldDB" id="A0A154NWP0"/>
<keyword evidence="7 12" id="KW-0030">Aminoacyl-tRNA synthetase</keyword>
<keyword evidence="3 12" id="KW-0436">Ligase</keyword>
<name>A0A154NWP0_DUFNO</name>